<dbReference type="Proteomes" id="UP000685013">
    <property type="component" value="Chromosome 15"/>
</dbReference>
<sequence length="103" mass="11313">MRIYFIANSDLRVDLKPFLSTKANPNNQNLLGPGRKELIGTCRMIPVAADFSVVHRLCPYVCVKNDGTFCIGGRLGTQDEGVNLVIERDYGIGWGAQGSKVEI</sequence>
<reference evidence="1 2" key="1">
    <citation type="journal article" date="2021" name="Hortic Res">
        <title>The domestication of Cucurbita argyrosperma as revealed by the genome of its wild relative.</title>
        <authorList>
            <person name="Barrera-Redondo J."/>
            <person name="Sanchez-de la Vega G."/>
            <person name="Aguirre-Liguori J.A."/>
            <person name="Castellanos-Morales G."/>
            <person name="Gutierrez-Guerrero Y.T."/>
            <person name="Aguirre-Dugua X."/>
            <person name="Aguirre-Planter E."/>
            <person name="Tenaillon M.I."/>
            <person name="Lira-Saade R."/>
            <person name="Eguiarte L.E."/>
        </authorList>
    </citation>
    <scope>NUCLEOTIDE SEQUENCE [LARGE SCALE GENOMIC DNA]</scope>
    <source>
        <strain evidence="1">JBR-2021</strain>
    </source>
</reference>
<comment type="caution">
    <text evidence="1">The sequence shown here is derived from an EMBL/GenBank/DDBJ whole genome shotgun (WGS) entry which is preliminary data.</text>
</comment>
<organism evidence="1 2">
    <name type="scientific">Cucurbita argyrosperma subsp. sororia</name>
    <dbReference type="NCBI Taxonomy" id="37648"/>
    <lineage>
        <taxon>Eukaryota</taxon>
        <taxon>Viridiplantae</taxon>
        <taxon>Streptophyta</taxon>
        <taxon>Embryophyta</taxon>
        <taxon>Tracheophyta</taxon>
        <taxon>Spermatophyta</taxon>
        <taxon>Magnoliopsida</taxon>
        <taxon>eudicotyledons</taxon>
        <taxon>Gunneridae</taxon>
        <taxon>Pentapetalae</taxon>
        <taxon>rosids</taxon>
        <taxon>fabids</taxon>
        <taxon>Cucurbitales</taxon>
        <taxon>Cucurbitaceae</taxon>
        <taxon>Cucurbiteae</taxon>
        <taxon>Cucurbita</taxon>
    </lineage>
</organism>
<name>A0AAV6MFL6_9ROSI</name>
<gene>
    <name evidence="1" type="ORF">SDJN03_24178</name>
</gene>
<keyword evidence="2" id="KW-1185">Reference proteome</keyword>
<evidence type="ECO:0000313" key="1">
    <source>
        <dbReference type="EMBL" id="KAG6579730.1"/>
    </source>
</evidence>
<evidence type="ECO:0000313" key="2">
    <source>
        <dbReference type="Proteomes" id="UP000685013"/>
    </source>
</evidence>
<dbReference type="AlphaFoldDB" id="A0AAV6MFL6"/>
<dbReference type="EMBL" id="JAGKQH010000015">
    <property type="protein sequence ID" value="KAG6579730.1"/>
    <property type="molecule type" value="Genomic_DNA"/>
</dbReference>
<protein>
    <submittedName>
        <fullName evidence="1">Uncharacterized protein</fullName>
    </submittedName>
</protein>
<feature type="non-terminal residue" evidence="1">
    <location>
        <position position="1"/>
    </location>
</feature>
<proteinExistence type="predicted"/>
<accession>A0AAV6MFL6</accession>